<protein>
    <submittedName>
        <fullName evidence="1">Uncharacterized protein</fullName>
    </submittedName>
</protein>
<reference evidence="1 2" key="1">
    <citation type="submission" date="2024-06" db="EMBL/GenBank/DDBJ databases">
        <title>The Natural Products Discovery Center: Release of the First 8490 Sequenced Strains for Exploring Actinobacteria Biosynthetic Diversity.</title>
        <authorList>
            <person name="Kalkreuter E."/>
            <person name="Kautsar S.A."/>
            <person name="Yang D."/>
            <person name="Bader C.D."/>
            <person name="Teijaro C.N."/>
            <person name="Fluegel L."/>
            <person name="Davis C.M."/>
            <person name="Simpson J.R."/>
            <person name="Lauterbach L."/>
            <person name="Steele A.D."/>
            <person name="Gui C."/>
            <person name="Meng S."/>
            <person name="Li G."/>
            <person name="Viehrig K."/>
            <person name="Ye F."/>
            <person name="Su P."/>
            <person name="Kiefer A.F."/>
            <person name="Nichols A."/>
            <person name="Cepeda A.J."/>
            <person name="Yan W."/>
            <person name="Fan B."/>
            <person name="Jiang Y."/>
            <person name="Adhikari A."/>
            <person name="Zheng C.-J."/>
            <person name="Schuster L."/>
            <person name="Cowan T.M."/>
            <person name="Smanski M.J."/>
            <person name="Chevrette M.G."/>
            <person name="De Carvalho L.P.S."/>
            <person name="Shen B."/>
        </authorList>
    </citation>
    <scope>NUCLEOTIDE SEQUENCE [LARGE SCALE GENOMIC DNA]</scope>
    <source>
        <strain evidence="1 2">NPDC045705</strain>
    </source>
</reference>
<dbReference type="Proteomes" id="UP001551210">
    <property type="component" value="Unassembled WGS sequence"/>
</dbReference>
<evidence type="ECO:0000313" key="2">
    <source>
        <dbReference type="Proteomes" id="UP001551210"/>
    </source>
</evidence>
<dbReference type="RefSeq" id="WP_359216281.1">
    <property type="nucleotide sequence ID" value="NZ_JBEZAM010000089.1"/>
</dbReference>
<proteinExistence type="predicted"/>
<evidence type="ECO:0000313" key="1">
    <source>
        <dbReference type="EMBL" id="MEU7297979.1"/>
    </source>
</evidence>
<accession>A0ABV3D689</accession>
<keyword evidence="2" id="KW-1185">Reference proteome</keyword>
<dbReference type="EMBL" id="JBEZAM010000089">
    <property type="protein sequence ID" value="MEU7297979.1"/>
    <property type="molecule type" value="Genomic_DNA"/>
</dbReference>
<gene>
    <name evidence="1" type="ORF">AB0A76_33115</name>
</gene>
<comment type="caution">
    <text evidence="1">The sequence shown here is derived from an EMBL/GenBank/DDBJ whole genome shotgun (WGS) entry which is preliminary data.</text>
</comment>
<name>A0ABV3D689_STREX</name>
<sequence>MALSIEEGDGPRLSINLDGGEQRRLHLHGNLTEGMEPGTFTAVEVAQFDITDNPEGVPVGAVVLLLRPESG</sequence>
<organism evidence="1 2">
    <name type="scientific">Streptomyces exfoliatus</name>
    <name type="common">Streptomyces hydrogenans</name>
    <dbReference type="NCBI Taxonomy" id="1905"/>
    <lineage>
        <taxon>Bacteria</taxon>
        <taxon>Bacillati</taxon>
        <taxon>Actinomycetota</taxon>
        <taxon>Actinomycetes</taxon>
        <taxon>Kitasatosporales</taxon>
        <taxon>Streptomycetaceae</taxon>
        <taxon>Streptomyces</taxon>
    </lineage>
</organism>